<name>A0AA86IZ22_9BURK</name>
<feature type="transmembrane region" description="Helical" evidence="7">
    <location>
        <begin position="20"/>
        <end position="42"/>
    </location>
</feature>
<evidence type="ECO:0000256" key="2">
    <source>
        <dbReference type="ARBA" id="ARBA00022617"/>
    </source>
</evidence>
<dbReference type="GO" id="GO:0005506">
    <property type="term" value="F:iron ion binding"/>
    <property type="evidence" value="ECO:0007669"/>
    <property type="project" value="InterPro"/>
</dbReference>
<keyword evidence="2 6" id="KW-0349">Heme</keyword>
<keyword evidence="4" id="KW-0249">Electron transport</keyword>
<dbReference type="Pfam" id="PF00034">
    <property type="entry name" value="Cytochrom_C"/>
    <property type="match status" value="1"/>
</dbReference>
<evidence type="ECO:0000259" key="8">
    <source>
        <dbReference type="PROSITE" id="PS51007"/>
    </source>
</evidence>
<evidence type="ECO:0000256" key="4">
    <source>
        <dbReference type="ARBA" id="ARBA00022982"/>
    </source>
</evidence>
<accession>A0AA86IZ22</accession>
<feature type="domain" description="Cytochrome c" evidence="8">
    <location>
        <begin position="273"/>
        <end position="358"/>
    </location>
</feature>
<dbReference type="GO" id="GO:0009055">
    <property type="term" value="F:electron transfer activity"/>
    <property type="evidence" value="ECO:0007669"/>
    <property type="project" value="InterPro"/>
</dbReference>
<keyword evidence="1" id="KW-0813">Transport</keyword>
<dbReference type="SUPFAM" id="SSF46626">
    <property type="entry name" value="Cytochrome c"/>
    <property type="match status" value="2"/>
</dbReference>
<reference evidence="9 10" key="1">
    <citation type="submission" date="2023-10" db="EMBL/GenBank/DDBJ databases">
        <title>Complete Genome Sequence of Limnobacter thiooxidans CS-K2T, Isolated from freshwater lake sediments in Bavaria, Germany.</title>
        <authorList>
            <person name="Naruki M."/>
            <person name="Watanabe A."/>
            <person name="Warashina T."/>
            <person name="Morita T."/>
            <person name="Arakawa K."/>
        </authorList>
    </citation>
    <scope>NUCLEOTIDE SEQUENCE [LARGE SCALE GENOMIC DNA]</scope>
    <source>
        <strain evidence="9 10">CS-K2</strain>
    </source>
</reference>
<dbReference type="EMBL" id="AP028947">
    <property type="protein sequence ID" value="BET25908.1"/>
    <property type="molecule type" value="Genomic_DNA"/>
</dbReference>
<evidence type="ECO:0000256" key="6">
    <source>
        <dbReference type="PIRSR" id="PIRSR602324-1"/>
    </source>
</evidence>
<keyword evidence="10" id="KW-1185">Reference proteome</keyword>
<feature type="domain" description="Cytochrome c" evidence="8">
    <location>
        <begin position="73"/>
        <end position="172"/>
    </location>
</feature>
<dbReference type="GO" id="GO:0020037">
    <property type="term" value="F:heme binding"/>
    <property type="evidence" value="ECO:0007669"/>
    <property type="project" value="InterPro"/>
</dbReference>
<dbReference type="PANTHER" id="PTHR33751">
    <property type="entry name" value="CBB3-TYPE CYTOCHROME C OXIDASE SUBUNIT FIXP"/>
    <property type="match status" value="1"/>
</dbReference>
<dbReference type="Gene3D" id="1.10.760.10">
    <property type="entry name" value="Cytochrome c-like domain"/>
    <property type="match status" value="2"/>
</dbReference>
<proteinExistence type="predicted"/>
<dbReference type="KEGG" id="lto:RGQ30_14090"/>
<dbReference type="PROSITE" id="PS51007">
    <property type="entry name" value="CYTC"/>
    <property type="match status" value="2"/>
</dbReference>
<dbReference type="InterPro" id="IPR002324">
    <property type="entry name" value="Cyt_c_ID"/>
</dbReference>
<dbReference type="AlphaFoldDB" id="A0AA86IZ22"/>
<dbReference type="PRINTS" id="PR00606">
    <property type="entry name" value="CYTCHROMECID"/>
</dbReference>
<evidence type="ECO:0000256" key="1">
    <source>
        <dbReference type="ARBA" id="ARBA00022448"/>
    </source>
</evidence>
<dbReference type="RefSeq" id="WP_420915168.1">
    <property type="nucleotide sequence ID" value="NZ_AP028947.1"/>
</dbReference>
<sequence>MTIHLKLDQKPTARPARKGFVAILSMVVLGSTLLFSNSGFAFEGLGRTASKDEVKAWDIDVRPDFVGLPKGSGSVQKGMDVWEAQCASCHGVFGESNEVFTPIVGGTTAEDIKRGRVQSLKDGSSPQRTTLMKVPTVSTLWDYINRAMPWTAPKSLSTEEVYAVTAYILNMGGIVGDDFVLSNTNIAQVQGKMPNRNGMQTNHGMWLASGKPDVKEKRCMSNCKPDAKVISYLPEYAKDAHGNLIDQNRLVGPVRGVVTVVAKAGESAAAPKVSMSSGESLFNANGCVACHGVDNKKLGPSVVAVANKYADRKDAKAYLAGKIKTGSSGVWGDMPMPAQAHLSDEDTNALSDWFLSRKK</sequence>
<evidence type="ECO:0000256" key="7">
    <source>
        <dbReference type="SAM" id="Phobius"/>
    </source>
</evidence>
<protein>
    <recommendedName>
        <fullName evidence="8">Cytochrome c domain-containing protein</fullName>
    </recommendedName>
</protein>
<dbReference type="InterPro" id="IPR009056">
    <property type="entry name" value="Cyt_c-like_dom"/>
</dbReference>
<keyword evidence="7" id="KW-0812">Transmembrane</keyword>
<evidence type="ECO:0000313" key="10">
    <source>
        <dbReference type="Proteomes" id="UP001329151"/>
    </source>
</evidence>
<keyword evidence="7" id="KW-0472">Membrane</keyword>
<comment type="PTM">
    <text evidence="6">Binds 1 heme c group covalently per subunit.</text>
</comment>
<feature type="binding site" description="covalent" evidence="6">
    <location>
        <position position="291"/>
    </location>
    <ligand>
        <name>heme c</name>
        <dbReference type="ChEBI" id="CHEBI:61717"/>
    </ligand>
</feature>
<keyword evidence="3 6" id="KW-0479">Metal-binding</keyword>
<dbReference type="Proteomes" id="UP001329151">
    <property type="component" value="Chromosome"/>
</dbReference>
<dbReference type="Pfam" id="PF13442">
    <property type="entry name" value="Cytochrome_CBB3"/>
    <property type="match status" value="1"/>
</dbReference>
<evidence type="ECO:0000256" key="5">
    <source>
        <dbReference type="ARBA" id="ARBA00023004"/>
    </source>
</evidence>
<keyword evidence="7" id="KW-1133">Transmembrane helix</keyword>
<feature type="binding site" description="covalent" evidence="6">
    <location>
        <position position="287"/>
    </location>
    <ligand>
        <name>heme c</name>
        <dbReference type="ChEBI" id="CHEBI:61717"/>
    </ligand>
</feature>
<dbReference type="InterPro" id="IPR050597">
    <property type="entry name" value="Cytochrome_c_Oxidase_Subunit"/>
</dbReference>
<gene>
    <name evidence="9" type="ORF">RGQ30_14090</name>
</gene>
<evidence type="ECO:0000313" key="9">
    <source>
        <dbReference type="EMBL" id="BET25908.1"/>
    </source>
</evidence>
<evidence type="ECO:0000256" key="3">
    <source>
        <dbReference type="ARBA" id="ARBA00022723"/>
    </source>
</evidence>
<dbReference type="PANTHER" id="PTHR33751:SF1">
    <property type="entry name" value="CBB3-TYPE CYTOCHROME C OXIDASE SUBUNIT FIXP"/>
    <property type="match status" value="1"/>
</dbReference>
<feature type="binding site" description="covalent" evidence="6">
    <location>
        <position position="336"/>
    </location>
    <ligand>
        <name>heme c</name>
        <dbReference type="ChEBI" id="CHEBI:61717"/>
    </ligand>
</feature>
<keyword evidence="5 6" id="KW-0408">Iron</keyword>
<organism evidence="9 10">
    <name type="scientific">Limnobacter thiooxidans</name>
    <dbReference type="NCBI Taxonomy" id="131080"/>
    <lineage>
        <taxon>Bacteria</taxon>
        <taxon>Pseudomonadati</taxon>
        <taxon>Pseudomonadota</taxon>
        <taxon>Betaproteobacteria</taxon>
        <taxon>Burkholderiales</taxon>
        <taxon>Burkholderiaceae</taxon>
        <taxon>Limnobacter</taxon>
    </lineage>
</organism>
<dbReference type="InterPro" id="IPR036909">
    <property type="entry name" value="Cyt_c-like_dom_sf"/>
</dbReference>